<keyword evidence="2" id="KW-1185">Reference proteome</keyword>
<protein>
    <submittedName>
        <fullName evidence="1">Uncharacterized protein</fullName>
    </submittedName>
</protein>
<evidence type="ECO:0000313" key="1">
    <source>
        <dbReference type="EMBL" id="KAJ9078412.1"/>
    </source>
</evidence>
<reference evidence="1" key="1">
    <citation type="submission" date="2022-04" db="EMBL/GenBank/DDBJ databases">
        <title>Genome of the entomopathogenic fungus Entomophthora muscae.</title>
        <authorList>
            <person name="Elya C."/>
            <person name="Lovett B.R."/>
            <person name="Lee E."/>
            <person name="Macias A.M."/>
            <person name="Hajek A.E."/>
            <person name="De Bivort B.L."/>
            <person name="Kasson M.T."/>
            <person name="De Fine Licht H.H."/>
            <person name="Stajich J.E."/>
        </authorList>
    </citation>
    <scope>NUCLEOTIDE SEQUENCE</scope>
    <source>
        <strain evidence="1">Berkeley</strain>
    </source>
</reference>
<dbReference type="Proteomes" id="UP001165960">
    <property type="component" value="Unassembled WGS sequence"/>
</dbReference>
<evidence type="ECO:0000313" key="2">
    <source>
        <dbReference type="Proteomes" id="UP001165960"/>
    </source>
</evidence>
<sequence>MFNVYLLNSIFFLTYICFDISKHLSTKSPYSLLDERVQQSAASNCIIAHIQLISRHGTRNPSKKDIKAIESLMLFEKTSVLVQSYAWIKAWKSPYITEENMLLDKRGETELYTLGERTRSLYPSIFQFGYTPSRFAFHNSPTSRTSQSASAYSLGLFGEAEKINSSETQPVSIVTYPENEGFLLEPKSNCLFWKANVKGSSFKKAQIAKYIEEFISPIAKTLSEAINSTITVEDVQAIYKACAYEISLSKPTQWCSLLEETDILDLEYLEDLDYYFTYAYGNSINAKMSCSLISDFINKIEDYSTNDSPLLGDFQFGHSQTIQFLITALGLFKDEFNLTWDLDKDLKLKRDFKTSQISPFASNVFIETYRCGADLKVRFIVNEAPVKLPACSSIFCPFTELKEILDPLIGCSRTDLCSGKLHS</sequence>
<proteinExistence type="predicted"/>
<comment type="caution">
    <text evidence="1">The sequence shown here is derived from an EMBL/GenBank/DDBJ whole genome shotgun (WGS) entry which is preliminary data.</text>
</comment>
<accession>A0ACC2TUX0</accession>
<dbReference type="EMBL" id="QTSX02002149">
    <property type="protein sequence ID" value="KAJ9078412.1"/>
    <property type="molecule type" value="Genomic_DNA"/>
</dbReference>
<organism evidence="1 2">
    <name type="scientific">Entomophthora muscae</name>
    <dbReference type="NCBI Taxonomy" id="34485"/>
    <lineage>
        <taxon>Eukaryota</taxon>
        <taxon>Fungi</taxon>
        <taxon>Fungi incertae sedis</taxon>
        <taxon>Zoopagomycota</taxon>
        <taxon>Entomophthoromycotina</taxon>
        <taxon>Entomophthoromycetes</taxon>
        <taxon>Entomophthorales</taxon>
        <taxon>Entomophthoraceae</taxon>
        <taxon>Entomophthora</taxon>
    </lineage>
</organism>
<name>A0ACC2TUX0_9FUNG</name>
<gene>
    <name evidence="1" type="ORF">DSO57_1006826</name>
</gene>